<dbReference type="EMBL" id="FJ845480">
    <property type="protein sequence ID" value="ACZ44728.1"/>
    <property type="molecule type" value="Genomic_DNA"/>
</dbReference>
<feature type="non-terminal residue" evidence="5">
    <location>
        <position position="1"/>
    </location>
</feature>
<comment type="subcellular location">
    <subcellularLocation>
        <location evidence="1">Secreted</location>
    </subcellularLocation>
</comment>
<reference evidence="5" key="1">
    <citation type="journal article" date="2010" name="Immunogenetics">
        <title>A revised leopard frog phylogeny allows a more detailed examination of adaptive evolution at ranatuerin-2 antimicrobial peptide loci.</title>
        <authorList>
            <person name="Tennessen J.A."/>
            <person name="Blouin M.S."/>
        </authorList>
    </citation>
    <scope>NUCLEOTIDE SEQUENCE</scope>
</reference>
<evidence type="ECO:0000256" key="1">
    <source>
        <dbReference type="ARBA" id="ARBA00004613"/>
    </source>
</evidence>
<keyword evidence="3" id="KW-0044">Antibiotic</keyword>
<evidence type="ECO:0000313" key="5">
    <source>
        <dbReference type="EMBL" id="ACZ44728.1"/>
    </source>
</evidence>
<dbReference type="AlphaFoldDB" id="D3UA81"/>
<keyword evidence="3" id="KW-0929">Antimicrobial</keyword>
<dbReference type="Pfam" id="PF08023">
    <property type="entry name" value="Antimicrobial_2"/>
    <property type="match status" value="1"/>
</dbReference>
<dbReference type="GO" id="GO:0005576">
    <property type="term" value="C:extracellular region"/>
    <property type="evidence" value="ECO:0007669"/>
    <property type="project" value="UniProtKB-SubCell"/>
</dbReference>
<name>D3UA81_9NEOB</name>
<evidence type="ECO:0000256" key="2">
    <source>
        <dbReference type="ARBA" id="ARBA00022525"/>
    </source>
</evidence>
<evidence type="ECO:0000256" key="3">
    <source>
        <dbReference type="ARBA" id="ARBA00023022"/>
    </source>
</evidence>
<organism evidence="5">
    <name type="scientific">Rana pretiosa</name>
    <dbReference type="NCBI Taxonomy" id="69834"/>
    <lineage>
        <taxon>Eukaryota</taxon>
        <taxon>Metazoa</taxon>
        <taxon>Chordata</taxon>
        <taxon>Craniata</taxon>
        <taxon>Vertebrata</taxon>
        <taxon>Euteleostomi</taxon>
        <taxon>Amphibia</taxon>
        <taxon>Batrachia</taxon>
        <taxon>Anura</taxon>
        <taxon>Neobatrachia</taxon>
        <taxon>Ranoidea</taxon>
        <taxon>Ranidae</taxon>
        <taxon>Rana</taxon>
        <taxon>Rana</taxon>
    </lineage>
</organism>
<evidence type="ECO:0000259" key="4">
    <source>
        <dbReference type="Pfam" id="PF08023"/>
    </source>
</evidence>
<protein>
    <submittedName>
        <fullName evidence="5">Ranatuerin-2PTa</fullName>
    </submittedName>
</protein>
<accession>D3UA81</accession>
<feature type="domain" description="Frog antimicrobial peptide brevinin-2/esculentin type" evidence="4">
    <location>
        <begin position="14"/>
        <end position="41"/>
    </location>
</feature>
<dbReference type="InterPro" id="IPR012521">
    <property type="entry name" value="Antimicrobial_frog_2"/>
</dbReference>
<proteinExistence type="predicted"/>
<keyword evidence="2" id="KW-0964">Secreted</keyword>
<dbReference type="GO" id="GO:0042742">
    <property type="term" value="P:defense response to bacterium"/>
    <property type="evidence" value="ECO:0007669"/>
    <property type="project" value="UniProtKB-KW"/>
</dbReference>
<sequence>DDGIEMTEEEVKRGILDLVTHVAKNLAAQLLDKLKCKMTGC</sequence>